<dbReference type="RefSeq" id="WP_090173505.1">
    <property type="nucleotide sequence ID" value="NZ_FOFB01000044.1"/>
</dbReference>
<dbReference type="Proteomes" id="UP000199021">
    <property type="component" value="Unassembled WGS sequence"/>
</dbReference>
<evidence type="ECO:0000313" key="2">
    <source>
        <dbReference type="EMBL" id="SER44836.1"/>
    </source>
</evidence>
<feature type="region of interest" description="Disordered" evidence="1">
    <location>
        <begin position="39"/>
        <end position="59"/>
    </location>
</feature>
<protein>
    <submittedName>
        <fullName evidence="2">Uncharacterized protein</fullName>
    </submittedName>
</protein>
<proteinExistence type="predicted"/>
<evidence type="ECO:0000256" key="1">
    <source>
        <dbReference type="SAM" id="MobiDB-lite"/>
    </source>
</evidence>
<organism evidence="2 3">
    <name type="scientific">Neolewinella agarilytica</name>
    <dbReference type="NCBI Taxonomy" id="478744"/>
    <lineage>
        <taxon>Bacteria</taxon>
        <taxon>Pseudomonadati</taxon>
        <taxon>Bacteroidota</taxon>
        <taxon>Saprospiria</taxon>
        <taxon>Saprospirales</taxon>
        <taxon>Lewinellaceae</taxon>
        <taxon>Neolewinella</taxon>
    </lineage>
</organism>
<dbReference type="InParanoid" id="A0A1H9P9G3"/>
<gene>
    <name evidence="2" type="ORF">SAMN05444359_14418</name>
</gene>
<sequence>MQSYQLDLLDEKALVILRGLEQLRIITLKPLTEPKADNALEDHTIPTADEPGSDDKLSNFKKLQGSINLDMTREEIDVEIDEMREGWR</sequence>
<name>A0A1H9P9G3_9BACT</name>
<dbReference type="AlphaFoldDB" id="A0A1H9P9G3"/>
<evidence type="ECO:0000313" key="3">
    <source>
        <dbReference type="Proteomes" id="UP000199021"/>
    </source>
</evidence>
<accession>A0A1H9P9G3</accession>
<dbReference type="OrthoDB" id="964950at2"/>
<reference evidence="3" key="1">
    <citation type="submission" date="2016-10" db="EMBL/GenBank/DDBJ databases">
        <authorList>
            <person name="Varghese N."/>
            <person name="Submissions S."/>
        </authorList>
    </citation>
    <scope>NUCLEOTIDE SEQUENCE [LARGE SCALE GENOMIC DNA]</scope>
    <source>
        <strain evidence="3">DSM 24740</strain>
    </source>
</reference>
<dbReference type="STRING" id="478744.SAMN05444359_14418"/>
<dbReference type="EMBL" id="FOFB01000044">
    <property type="protein sequence ID" value="SER44836.1"/>
    <property type="molecule type" value="Genomic_DNA"/>
</dbReference>
<keyword evidence="3" id="KW-1185">Reference proteome</keyword>